<dbReference type="EMBL" id="JAHXZN010000009">
    <property type="protein sequence ID" value="MBW6532742.1"/>
    <property type="molecule type" value="Genomic_DNA"/>
</dbReference>
<protein>
    <recommendedName>
        <fullName evidence="3">MarR family transcriptional regulator</fullName>
    </recommendedName>
</protein>
<sequence length="119" mass="13582">MIDMSVLDLAVFLRIHRPSRGTSAGEVAQTVSHWFQCDVDPREVERSFPRMVDAGWLVRRPTGMRPTIKGRKHGRQHLRGIVRMLDQGTKMLDVARMMSVLQLAMIELDGEHDDDDDQG</sequence>
<evidence type="ECO:0000313" key="2">
    <source>
        <dbReference type="Proteomes" id="UP000759103"/>
    </source>
</evidence>
<organism evidence="1 2">
    <name type="scientific">Sphingomonas citri</name>
    <dbReference type="NCBI Taxonomy" id="2862499"/>
    <lineage>
        <taxon>Bacteria</taxon>
        <taxon>Pseudomonadati</taxon>
        <taxon>Pseudomonadota</taxon>
        <taxon>Alphaproteobacteria</taxon>
        <taxon>Sphingomonadales</taxon>
        <taxon>Sphingomonadaceae</taxon>
        <taxon>Sphingomonas</taxon>
    </lineage>
</organism>
<evidence type="ECO:0000313" key="1">
    <source>
        <dbReference type="EMBL" id="MBW6532742.1"/>
    </source>
</evidence>
<proteinExistence type="predicted"/>
<reference evidence="1 2" key="1">
    <citation type="submission" date="2021-07" db="EMBL/GenBank/DDBJ databases">
        <title>Sphingomonas sp.</title>
        <authorList>
            <person name="Feng G."/>
            <person name="Li J."/>
            <person name="Pan M."/>
        </authorList>
    </citation>
    <scope>NUCLEOTIDE SEQUENCE [LARGE SCALE GENOMIC DNA]</scope>
    <source>
        <strain evidence="1 2">RRHST34</strain>
    </source>
</reference>
<dbReference type="RefSeq" id="WP_219750322.1">
    <property type="nucleotide sequence ID" value="NZ_JAHXZN010000009.1"/>
</dbReference>
<keyword evidence="2" id="KW-1185">Reference proteome</keyword>
<gene>
    <name evidence="1" type="ORF">KZ820_18520</name>
</gene>
<comment type="caution">
    <text evidence="1">The sequence shown here is derived from an EMBL/GenBank/DDBJ whole genome shotgun (WGS) entry which is preliminary data.</text>
</comment>
<name>A0ABS7BT08_9SPHN</name>
<accession>A0ABS7BT08</accession>
<dbReference type="Proteomes" id="UP000759103">
    <property type="component" value="Unassembled WGS sequence"/>
</dbReference>
<evidence type="ECO:0008006" key="3">
    <source>
        <dbReference type="Google" id="ProtNLM"/>
    </source>
</evidence>